<dbReference type="Proteomes" id="UP000186720">
    <property type="component" value="Unassembled WGS sequence"/>
</dbReference>
<dbReference type="EMBL" id="MPPL01000001">
    <property type="protein sequence ID" value="OKS88437.1"/>
    <property type="molecule type" value="Genomic_DNA"/>
</dbReference>
<organism evidence="2 3">
    <name type="scientific">Mucilaginibacter polytrichastri</name>
    <dbReference type="NCBI Taxonomy" id="1302689"/>
    <lineage>
        <taxon>Bacteria</taxon>
        <taxon>Pseudomonadati</taxon>
        <taxon>Bacteroidota</taxon>
        <taxon>Sphingobacteriia</taxon>
        <taxon>Sphingobacteriales</taxon>
        <taxon>Sphingobacteriaceae</taxon>
        <taxon>Mucilaginibacter</taxon>
    </lineage>
</organism>
<feature type="transmembrane region" description="Helical" evidence="1">
    <location>
        <begin position="25"/>
        <end position="44"/>
    </location>
</feature>
<keyword evidence="1" id="KW-1133">Transmembrane helix</keyword>
<comment type="caution">
    <text evidence="2">The sequence shown here is derived from an EMBL/GenBank/DDBJ whole genome shotgun (WGS) entry which is preliminary data.</text>
</comment>
<evidence type="ECO:0000313" key="2">
    <source>
        <dbReference type="EMBL" id="OKS88437.1"/>
    </source>
</evidence>
<gene>
    <name evidence="2" type="ORF">RG47T_3904</name>
</gene>
<keyword evidence="1" id="KW-0472">Membrane</keyword>
<protein>
    <submittedName>
        <fullName evidence="2">Uncharacterized protein</fullName>
    </submittedName>
</protein>
<evidence type="ECO:0000256" key="1">
    <source>
        <dbReference type="SAM" id="Phobius"/>
    </source>
</evidence>
<dbReference type="STRING" id="1302689.RG47T_3904"/>
<sequence length="65" mass="7659">MSFGLFDGPPKLFFGLLWQQVNIPVTLKAITNINNFFILMLYIADKSNWFLFMKKQVQTTDFKTH</sequence>
<reference evidence="2 3" key="1">
    <citation type="submission" date="2016-11" db="EMBL/GenBank/DDBJ databases">
        <title>Whole Genome Sequencing of Mucilaginibacter polytrichastri RG4-7(T) isolated from the moss sample.</title>
        <authorList>
            <person name="Li Y."/>
        </authorList>
    </citation>
    <scope>NUCLEOTIDE SEQUENCE [LARGE SCALE GENOMIC DNA]</scope>
    <source>
        <strain evidence="2 3">RG4-7</strain>
    </source>
</reference>
<name>A0A1Q6A346_9SPHI</name>
<keyword evidence="3" id="KW-1185">Reference proteome</keyword>
<accession>A0A1Q6A346</accession>
<evidence type="ECO:0000313" key="3">
    <source>
        <dbReference type="Proteomes" id="UP000186720"/>
    </source>
</evidence>
<dbReference type="AlphaFoldDB" id="A0A1Q6A346"/>
<proteinExistence type="predicted"/>
<keyword evidence="1" id="KW-0812">Transmembrane</keyword>